<dbReference type="Gramene" id="CDY33623">
    <property type="protein sequence ID" value="CDY33623"/>
    <property type="gene ID" value="GSBRNA2T00054959001"/>
</dbReference>
<evidence type="ECO:0000313" key="3">
    <source>
        <dbReference type="Proteomes" id="UP000028999"/>
    </source>
</evidence>
<protein>
    <submittedName>
        <fullName evidence="2">BnaC08g19230D protein</fullName>
    </submittedName>
</protein>
<dbReference type="PaxDb" id="3708-A0A078H9W5"/>
<accession>A0A078H9W5</accession>
<keyword evidence="1" id="KW-1133">Transmembrane helix</keyword>
<feature type="transmembrane region" description="Helical" evidence="1">
    <location>
        <begin position="6"/>
        <end position="24"/>
    </location>
</feature>
<keyword evidence="1" id="KW-0472">Membrane</keyword>
<proteinExistence type="predicted"/>
<evidence type="ECO:0000313" key="2">
    <source>
        <dbReference type="EMBL" id="CDY33623.1"/>
    </source>
</evidence>
<dbReference type="AlphaFoldDB" id="A0A078H9W5"/>
<reference evidence="2 3" key="1">
    <citation type="journal article" date="2014" name="Science">
        <title>Plant genetics. Early allopolyploid evolution in the post-Neolithic Brassica napus oilseed genome.</title>
        <authorList>
            <person name="Chalhoub B."/>
            <person name="Denoeud F."/>
            <person name="Liu S."/>
            <person name="Parkin I.A."/>
            <person name="Tang H."/>
            <person name="Wang X."/>
            <person name="Chiquet J."/>
            <person name="Belcram H."/>
            <person name="Tong C."/>
            <person name="Samans B."/>
            <person name="Correa M."/>
            <person name="Da Silva C."/>
            <person name="Just J."/>
            <person name="Falentin C."/>
            <person name="Koh C.S."/>
            <person name="Le Clainche I."/>
            <person name="Bernard M."/>
            <person name="Bento P."/>
            <person name="Noel B."/>
            <person name="Labadie K."/>
            <person name="Alberti A."/>
            <person name="Charles M."/>
            <person name="Arnaud D."/>
            <person name="Guo H."/>
            <person name="Daviaud C."/>
            <person name="Alamery S."/>
            <person name="Jabbari K."/>
            <person name="Zhao M."/>
            <person name="Edger P.P."/>
            <person name="Chelaifa H."/>
            <person name="Tack D."/>
            <person name="Lassalle G."/>
            <person name="Mestiri I."/>
            <person name="Schnel N."/>
            <person name="Le Paslier M.C."/>
            <person name="Fan G."/>
            <person name="Renault V."/>
            <person name="Bayer P.E."/>
            <person name="Golicz A.A."/>
            <person name="Manoli S."/>
            <person name="Lee T.H."/>
            <person name="Thi V.H."/>
            <person name="Chalabi S."/>
            <person name="Hu Q."/>
            <person name="Fan C."/>
            <person name="Tollenaere R."/>
            <person name="Lu Y."/>
            <person name="Battail C."/>
            <person name="Shen J."/>
            <person name="Sidebottom C.H."/>
            <person name="Wang X."/>
            <person name="Canaguier A."/>
            <person name="Chauveau A."/>
            <person name="Berard A."/>
            <person name="Deniot G."/>
            <person name="Guan M."/>
            <person name="Liu Z."/>
            <person name="Sun F."/>
            <person name="Lim Y.P."/>
            <person name="Lyons E."/>
            <person name="Town C.D."/>
            <person name="Bancroft I."/>
            <person name="Wang X."/>
            <person name="Meng J."/>
            <person name="Ma J."/>
            <person name="Pires J.C."/>
            <person name="King G.J."/>
            <person name="Brunel D."/>
            <person name="Delourme R."/>
            <person name="Renard M."/>
            <person name="Aury J.M."/>
            <person name="Adams K.L."/>
            <person name="Batley J."/>
            <person name="Snowdon R.J."/>
            <person name="Tost J."/>
            <person name="Edwards D."/>
            <person name="Zhou Y."/>
            <person name="Hua W."/>
            <person name="Sharpe A.G."/>
            <person name="Paterson A.H."/>
            <person name="Guan C."/>
            <person name="Wincker P."/>
        </authorList>
    </citation>
    <scope>NUCLEOTIDE SEQUENCE [LARGE SCALE GENOMIC DNA]</scope>
    <source>
        <strain evidence="3">cv. Darmor-bzh</strain>
    </source>
</reference>
<dbReference type="Proteomes" id="UP000028999">
    <property type="component" value="Unassembled WGS sequence"/>
</dbReference>
<dbReference type="EMBL" id="LK032319">
    <property type="protein sequence ID" value="CDY33623.1"/>
    <property type="molecule type" value="Genomic_DNA"/>
</dbReference>
<sequence length="42" mass="4894">MSTTTLAGLNLLVMFGLWSFNKNVDKKKIHLLIKFCKTMLFF</sequence>
<evidence type="ECO:0000256" key="1">
    <source>
        <dbReference type="SAM" id="Phobius"/>
    </source>
</evidence>
<gene>
    <name evidence="2" type="primary">BnaC08g19230D</name>
    <name evidence="2" type="ORF">GSBRNA2T00054959001</name>
</gene>
<name>A0A078H9W5_BRANA</name>
<organism evidence="2 3">
    <name type="scientific">Brassica napus</name>
    <name type="common">Rape</name>
    <dbReference type="NCBI Taxonomy" id="3708"/>
    <lineage>
        <taxon>Eukaryota</taxon>
        <taxon>Viridiplantae</taxon>
        <taxon>Streptophyta</taxon>
        <taxon>Embryophyta</taxon>
        <taxon>Tracheophyta</taxon>
        <taxon>Spermatophyta</taxon>
        <taxon>Magnoliopsida</taxon>
        <taxon>eudicotyledons</taxon>
        <taxon>Gunneridae</taxon>
        <taxon>Pentapetalae</taxon>
        <taxon>rosids</taxon>
        <taxon>malvids</taxon>
        <taxon>Brassicales</taxon>
        <taxon>Brassicaceae</taxon>
        <taxon>Brassiceae</taxon>
        <taxon>Brassica</taxon>
    </lineage>
</organism>
<keyword evidence="1" id="KW-0812">Transmembrane</keyword>
<keyword evidence="3" id="KW-1185">Reference proteome</keyword>